<comment type="catalytic activity">
    <reaction evidence="1 7">
        <text>L-glutamate = D-glutamate</text>
        <dbReference type="Rhea" id="RHEA:12813"/>
        <dbReference type="ChEBI" id="CHEBI:29985"/>
        <dbReference type="ChEBI" id="CHEBI:29986"/>
        <dbReference type="EC" id="5.1.1.3"/>
    </reaction>
</comment>
<dbReference type="EMBL" id="NTYW01000046">
    <property type="protein sequence ID" value="PES32140.1"/>
    <property type="molecule type" value="Genomic_DNA"/>
</dbReference>
<dbReference type="GO" id="GO:0071555">
    <property type="term" value="P:cell wall organization"/>
    <property type="evidence" value="ECO:0007669"/>
    <property type="project" value="UniProtKB-KW"/>
</dbReference>
<protein>
    <recommendedName>
        <fullName evidence="2 7">Glutamate racemase</fullName>
        <ecNumber evidence="2 7">5.1.1.3</ecNumber>
    </recommendedName>
</protein>
<evidence type="ECO:0000256" key="6">
    <source>
        <dbReference type="ARBA" id="ARBA00023316"/>
    </source>
</evidence>
<dbReference type="InterPro" id="IPR004391">
    <property type="entry name" value="Glu_race"/>
</dbReference>
<dbReference type="SUPFAM" id="SSF53681">
    <property type="entry name" value="Aspartate/glutamate racemase"/>
    <property type="match status" value="2"/>
</dbReference>
<organism evidence="8 9">
    <name type="scientific">Priestia megaterium</name>
    <name type="common">Bacillus megaterium</name>
    <dbReference type="NCBI Taxonomy" id="1404"/>
    <lineage>
        <taxon>Bacteria</taxon>
        <taxon>Bacillati</taxon>
        <taxon>Bacillota</taxon>
        <taxon>Bacilli</taxon>
        <taxon>Bacillales</taxon>
        <taxon>Bacillaceae</taxon>
        <taxon>Priestia</taxon>
    </lineage>
</organism>
<dbReference type="Gene3D" id="3.40.50.1860">
    <property type="match status" value="2"/>
</dbReference>
<dbReference type="GO" id="GO:0009252">
    <property type="term" value="P:peptidoglycan biosynthetic process"/>
    <property type="evidence" value="ECO:0007669"/>
    <property type="project" value="UniProtKB-UniRule"/>
</dbReference>
<dbReference type="Pfam" id="PF01177">
    <property type="entry name" value="Asp_Glu_race"/>
    <property type="match status" value="1"/>
</dbReference>
<dbReference type="InterPro" id="IPR018187">
    <property type="entry name" value="Asp/Glu_racemase_AS_1"/>
</dbReference>
<name>A0AAE5UA18_PRIMG</name>
<keyword evidence="4 7" id="KW-0573">Peptidoglycan synthesis</keyword>
<accession>A0AAE5UA18</accession>
<evidence type="ECO:0000256" key="7">
    <source>
        <dbReference type="HAMAP-Rule" id="MF_00258"/>
    </source>
</evidence>
<dbReference type="PROSITE" id="PS00923">
    <property type="entry name" value="ASP_GLU_RACEMASE_1"/>
    <property type="match status" value="1"/>
</dbReference>
<dbReference type="AlphaFoldDB" id="A0AAE5UA18"/>
<dbReference type="PANTHER" id="PTHR21198:SF3">
    <property type="entry name" value="GLUTAMATE RACEMASE"/>
    <property type="match status" value="1"/>
</dbReference>
<keyword evidence="5 7" id="KW-0413">Isomerase</keyword>
<reference evidence="8 9" key="1">
    <citation type="submission" date="2017-09" db="EMBL/GenBank/DDBJ databases">
        <title>Large-scale bioinformatics analysis of Bacillus genomes uncovers conserved roles of natural products in bacterial physiology.</title>
        <authorList>
            <consortium name="Agbiome Team Llc"/>
            <person name="Bleich R.M."/>
            <person name="Kirk G.J."/>
            <person name="Santa Maria K.C."/>
            <person name="Allen S.E."/>
            <person name="Farag S."/>
            <person name="Shank E.A."/>
            <person name="Bowers A."/>
        </authorList>
    </citation>
    <scope>NUCLEOTIDE SEQUENCE [LARGE SCALE GENOMIC DNA]</scope>
    <source>
        <strain evidence="8 9">AFS003013</strain>
    </source>
</reference>
<comment type="caution">
    <text evidence="8">The sequence shown here is derived from an EMBL/GenBank/DDBJ whole genome shotgun (WGS) entry which is preliminary data.</text>
</comment>
<comment type="caution">
    <text evidence="7">Lacks conserved residue(s) required for the propagation of feature annotation.</text>
</comment>
<feature type="binding site" evidence="7">
    <location>
        <begin position="39"/>
        <end position="40"/>
    </location>
    <ligand>
        <name>substrate</name>
    </ligand>
</feature>
<comment type="function">
    <text evidence="7">Provides the (R)-glutamate required for cell wall biosynthesis.</text>
</comment>
<feature type="active site" description="Proton donor/acceptor" evidence="7">
    <location>
        <position position="182"/>
    </location>
</feature>
<dbReference type="RefSeq" id="WP_098278791.1">
    <property type="nucleotide sequence ID" value="NZ_NTYW01000046.1"/>
</dbReference>
<dbReference type="HAMAP" id="MF_00258">
    <property type="entry name" value="Glu_racemase"/>
    <property type="match status" value="1"/>
</dbReference>
<dbReference type="EC" id="5.1.1.3" evidence="2 7"/>
<dbReference type="NCBIfam" id="TIGR00067">
    <property type="entry name" value="glut_race"/>
    <property type="match status" value="1"/>
</dbReference>
<feature type="active site" description="Proton donor/acceptor" evidence="7">
    <location>
        <position position="70"/>
    </location>
</feature>
<dbReference type="InterPro" id="IPR001920">
    <property type="entry name" value="Asp/Glu_race"/>
</dbReference>
<comment type="pathway">
    <text evidence="7">Cell wall biogenesis; peptidoglycan biosynthesis.</text>
</comment>
<evidence type="ECO:0000256" key="5">
    <source>
        <dbReference type="ARBA" id="ARBA00023235"/>
    </source>
</evidence>
<keyword evidence="6 7" id="KW-0961">Cell wall biogenesis/degradation</keyword>
<dbReference type="PANTHER" id="PTHR21198">
    <property type="entry name" value="GLUTAMATE RACEMASE"/>
    <property type="match status" value="1"/>
</dbReference>
<sequence>MRIGFFDWGIGGISILNEVIKHFPTEDFLYYADTQNIPYGTKTKDEIYKHVQTAVENILQEEIKALVIACNTATSIHLNELKSTYNIPIIGIDSAVDPAIKLSSSLDKRVLVFGTDLTLKELKYRKLVTKIDKKLIVDLFPLPELVKFCEDLNFNWDELSTYFKTKLEGFDLNQYGTVALECTHFPYYEPILREFFPSHIHLISGSKGTVKKLSNLLKKKELLSDSGNNDILFQCSSVENNYMMKMEVALNILKNELNKPKRDLESS</sequence>
<evidence type="ECO:0000313" key="8">
    <source>
        <dbReference type="EMBL" id="PES32140.1"/>
    </source>
</evidence>
<evidence type="ECO:0000256" key="3">
    <source>
        <dbReference type="ARBA" id="ARBA00022960"/>
    </source>
</evidence>
<comment type="similarity">
    <text evidence="7">Belongs to the aspartate/glutamate racemases family.</text>
</comment>
<evidence type="ECO:0000256" key="4">
    <source>
        <dbReference type="ARBA" id="ARBA00022984"/>
    </source>
</evidence>
<feature type="binding site" evidence="7">
    <location>
        <begin position="71"/>
        <end position="72"/>
    </location>
    <ligand>
        <name>substrate</name>
    </ligand>
</feature>
<dbReference type="GO" id="GO:0008881">
    <property type="term" value="F:glutamate racemase activity"/>
    <property type="evidence" value="ECO:0007669"/>
    <property type="project" value="UniProtKB-UniRule"/>
</dbReference>
<dbReference type="InterPro" id="IPR015942">
    <property type="entry name" value="Asp/Glu/hydantoin_racemase"/>
</dbReference>
<gene>
    <name evidence="7 8" type="primary">murI</name>
    <name evidence="8" type="ORF">CN497_22710</name>
</gene>
<dbReference type="Proteomes" id="UP000220341">
    <property type="component" value="Unassembled WGS sequence"/>
</dbReference>
<keyword evidence="3 7" id="KW-0133">Cell shape</keyword>
<evidence type="ECO:0000256" key="2">
    <source>
        <dbReference type="ARBA" id="ARBA00013090"/>
    </source>
</evidence>
<feature type="binding site" evidence="7">
    <location>
        <begin position="183"/>
        <end position="184"/>
    </location>
    <ligand>
        <name>substrate</name>
    </ligand>
</feature>
<dbReference type="GO" id="GO:0008360">
    <property type="term" value="P:regulation of cell shape"/>
    <property type="evidence" value="ECO:0007669"/>
    <property type="project" value="UniProtKB-KW"/>
</dbReference>
<evidence type="ECO:0000256" key="1">
    <source>
        <dbReference type="ARBA" id="ARBA00001602"/>
    </source>
</evidence>
<proteinExistence type="inferred from homology"/>
<evidence type="ECO:0000313" key="9">
    <source>
        <dbReference type="Proteomes" id="UP000220341"/>
    </source>
</evidence>